<evidence type="ECO:0000259" key="1">
    <source>
        <dbReference type="Pfam" id="PF13358"/>
    </source>
</evidence>
<evidence type="ECO:0000313" key="2">
    <source>
        <dbReference type="EMBL" id="KDR74216.1"/>
    </source>
</evidence>
<name>A0A067STI9_GALM3</name>
<dbReference type="InterPro" id="IPR036397">
    <property type="entry name" value="RNaseH_sf"/>
</dbReference>
<proteinExistence type="predicted"/>
<dbReference type="STRING" id="685588.A0A067STI9"/>
<dbReference type="HOGENOM" id="CLU_056788_12_1_1"/>
<reference evidence="3" key="1">
    <citation type="journal article" date="2014" name="Proc. Natl. Acad. Sci. U.S.A.">
        <title>Extensive sampling of basidiomycete genomes demonstrates inadequacy of the white-rot/brown-rot paradigm for wood decay fungi.</title>
        <authorList>
            <person name="Riley R."/>
            <person name="Salamov A.A."/>
            <person name="Brown D.W."/>
            <person name="Nagy L.G."/>
            <person name="Floudas D."/>
            <person name="Held B.W."/>
            <person name="Levasseur A."/>
            <person name="Lombard V."/>
            <person name="Morin E."/>
            <person name="Otillar R."/>
            <person name="Lindquist E.A."/>
            <person name="Sun H."/>
            <person name="LaButti K.M."/>
            <person name="Schmutz J."/>
            <person name="Jabbour D."/>
            <person name="Luo H."/>
            <person name="Baker S.E."/>
            <person name="Pisabarro A.G."/>
            <person name="Walton J.D."/>
            <person name="Blanchette R.A."/>
            <person name="Henrissat B."/>
            <person name="Martin F."/>
            <person name="Cullen D."/>
            <person name="Hibbett D.S."/>
            <person name="Grigoriev I.V."/>
        </authorList>
    </citation>
    <scope>NUCLEOTIDE SEQUENCE [LARGE SCALE GENOMIC DNA]</scope>
    <source>
        <strain evidence="3">CBS 339.88</strain>
    </source>
</reference>
<accession>A0A067STI9</accession>
<protein>
    <recommendedName>
        <fullName evidence="1">Tc1-like transposase DDE domain-containing protein</fullName>
    </recommendedName>
</protein>
<organism evidence="2 3">
    <name type="scientific">Galerina marginata (strain CBS 339.88)</name>
    <dbReference type="NCBI Taxonomy" id="685588"/>
    <lineage>
        <taxon>Eukaryota</taxon>
        <taxon>Fungi</taxon>
        <taxon>Dikarya</taxon>
        <taxon>Basidiomycota</taxon>
        <taxon>Agaricomycotina</taxon>
        <taxon>Agaricomycetes</taxon>
        <taxon>Agaricomycetidae</taxon>
        <taxon>Agaricales</taxon>
        <taxon>Agaricineae</taxon>
        <taxon>Strophariaceae</taxon>
        <taxon>Galerina</taxon>
    </lineage>
</organism>
<dbReference type="AlphaFoldDB" id="A0A067STI9"/>
<evidence type="ECO:0000313" key="3">
    <source>
        <dbReference type="Proteomes" id="UP000027222"/>
    </source>
</evidence>
<gene>
    <name evidence="2" type="ORF">GALMADRAFT_71117</name>
</gene>
<dbReference type="Pfam" id="PF13358">
    <property type="entry name" value="DDE_3"/>
    <property type="match status" value="1"/>
</dbReference>
<dbReference type="InterPro" id="IPR038717">
    <property type="entry name" value="Tc1-like_DDE_dom"/>
</dbReference>
<dbReference type="EMBL" id="KL142383">
    <property type="protein sequence ID" value="KDR74216.1"/>
    <property type="molecule type" value="Genomic_DNA"/>
</dbReference>
<keyword evidence="3" id="KW-1185">Reference proteome</keyword>
<dbReference type="Proteomes" id="UP000027222">
    <property type="component" value="Unassembled WGS sequence"/>
</dbReference>
<sequence>MRVMFLPPYSPDYNPIELAFSSIKAFVRRERVLGREDLDQNTDDTYVYLHLFDAAFSISPEKALGYYHHCGYV</sequence>
<dbReference type="OrthoDB" id="2266637at2759"/>
<dbReference type="Gene3D" id="3.30.420.10">
    <property type="entry name" value="Ribonuclease H-like superfamily/Ribonuclease H"/>
    <property type="match status" value="1"/>
</dbReference>
<feature type="domain" description="Tc1-like transposase DDE" evidence="1">
    <location>
        <begin position="2"/>
        <end position="36"/>
    </location>
</feature>
<dbReference type="GO" id="GO:0003676">
    <property type="term" value="F:nucleic acid binding"/>
    <property type="evidence" value="ECO:0007669"/>
    <property type="project" value="InterPro"/>
</dbReference>